<feature type="chain" id="PRO_5035479355" evidence="2">
    <location>
        <begin position="26"/>
        <end position="247"/>
    </location>
</feature>
<dbReference type="Proteomes" id="UP000838412">
    <property type="component" value="Chromosome 1"/>
</dbReference>
<feature type="region of interest" description="Disordered" evidence="1">
    <location>
        <begin position="216"/>
        <end position="247"/>
    </location>
</feature>
<name>A0A8J9VB57_BRALA</name>
<sequence>MRKASRRCVLLVLAVVLNMTVGVHGWGRVKRTQQIEKLLGDRFLSLEAPRLCEARVTSRCVRHQADSYSRLDREMMTLSQDALLRHLCGAEQEFVTCLGTAPFACTTRMMRAVQTIAAGLVNITIKPYCPNIDLRILNPTFKVRCKKSEFEHCLYMGRMTAEAPWTPCRARAQSYSCFSQTCMQGTMESTWTAWQLLAHVAGETYSDPKLCQQFEPVSAGQGEPSNSHGPPGDMDTPQHSLSEYDYY</sequence>
<keyword evidence="4" id="KW-1185">Reference proteome</keyword>
<evidence type="ECO:0000256" key="2">
    <source>
        <dbReference type="SAM" id="SignalP"/>
    </source>
</evidence>
<evidence type="ECO:0000256" key="1">
    <source>
        <dbReference type="SAM" id="MobiDB-lite"/>
    </source>
</evidence>
<dbReference type="EMBL" id="OV696686">
    <property type="protein sequence ID" value="CAH1232344.1"/>
    <property type="molecule type" value="Genomic_DNA"/>
</dbReference>
<evidence type="ECO:0000313" key="3">
    <source>
        <dbReference type="EMBL" id="CAH1232344.1"/>
    </source>
</evidence>
<dbReference type="AlphaFoldDB" id="A0A8J9VB57"/>
<dbReference type="OrthoDB" id="10026432at2759"/>
<keyword evidence="2" id="KW-0732">Signal</keyword>
<gene>
    <name evidence="3" type="primary">Hypp446</name>
    <name evidence="3" type="ORF">BLAG_LOCUS1515</name>
</gene>
<organism evidence="3 4">
    <name type="scientific">Branchiostoma lanceolatum</name>
    <name type="common">Common lancelet</name>
    <name type="synonym">Amphioxus lanceolatum</name>
    <dbReference type="NCBI Taxonomy" id="7740"/>
    <lineage>
        <taxon>Eukaryota</taxon>
        <taxon>Metazoa</taxon>
        <taxon>Chordata</taxon>
        <taxon>Cephalochordata</taxon>
        <taxon>Leptocardii</taxon>
        <taxon>Amphioxiformes</taxon>
        <taxon>Branchiostomatidae</taxon>
        <taxon>Branchiostoma</taxon>
    </lineage>
</organism>
<reference evidence="3" key="1">
    <citation type="submission" date="2022-01" db="EMBL/GenBank/DDBJ databases">
        <authorList>
            <person name="Braso-Vives M."/>
        </authorList>
    </citation>
    <scope>NUCLEOTIDE SEQUENCE</scope>
</reference>
<proteinExistence type="predicted"/>
<protein>
    <submittedName>
        <fullName evidence="3">Hypp446 protein</fullName>
    </submittedName>
</protein>
<feature type="signal peptide" evidence="2">
    <location>
        <begin position="1"/>
        <end position="25"/>
    </location>
</feature>
<accession>A0A8J9VB57</accession>
<evidence type="ECO:0000313" key="4">
    <source>
        <dbReference type="Proteomes" id="UP000838412"/>
    </source>
</evidence>